<evidence type="ECO:0000313" key="3">
    <source>
        <dbReference type="EMBL" id="OGI51850.1"/>
    </source>
</evidence>
<dbReference type="EMBL" id="MFTC01000031">
    <property type="protein sequence ID" value="OGI51850.1"/>
    <property type="molecule type" value="Genomic_DNA"/>
</dbReference>
<keyword evidence="1" id="KW-0472">Membrane</keyword>
<gene>
    <name evidence="3" type="ORF">A3A87_01555</name>
</gene>
<dbReference type="CDD" id="cd00158">
    <property type="entry name" value="RHOD"/>
    <property type="match status" value="1"/>
</dbReference>
<dbReference type="Gene3D" id="3.40.250.10">
    <property type="entry name" value="Rhodanese-like domain"/>
    <property type="match status" value="1"/>
</dbReference>
<protein>
    <recommendedName>
        <fullName evidence="2">Rhodanese domain-containing protein</fullName>
    </recommendedName>
</protein>
<proteinExistence type="predicted"/>
<sequence>MTQFVINNWYLFVALGVILFLLAVGPISQRMYGIRNANAAQTVQLLNRENGVVVDVCEPKEFSAGHVPNAINLPLSSLKDRLRDLDKYKAKPVIVSCRSGNRSLKGAVLLRKHGFATVYNLSGGLLAWEKDNLPVEK</sequence>
<dbReference type="AlphaFoldDB" id="A0A1F6U3D3"/>
<dbReference type="Proteomes" id="UP000179037">
    <property type="component" value="Unassembled WGS sequence"/>
</dbReference>
<dbReference type="PANTHER" id="PTHR43031">
    <property type="entry name" value="FAD-DEPENDENT OXIDOREDUCTASE"/>
    <property type="match status" value="1"/>
</dbReference>
<dbReference type="Pfam" id="PF00581">
    <property type="entry name" value="Rhodanese"/>
    <property type="match status" value="1"/>
</dbReference>
<dbReference type="InterPro" id="IPR050229">
    <property type="entry name" value="GlpE_sulfurtransferase"/>
</dbReference>
<feature type="transmembrane region" description="Helical" evidence="1">
    <location>
        <begin position="6"/>
        <end position="25"/>
    </location>
</feature>
<keyword evidence="1" id="KW-0812">Transmembrane</keyword>
<dbReference type="InterPro" id="IPR001763">
    <property type="entry name" value="Rhodanese-like_dom"/>
</dbReference>
<comment type="caution">
    <text evidence="3">The sequence shown here is derived from an EMBL/GenBank/DDBJ whole genome shotgun (WGS) entry which is preliminary data.</text>
</comment>
<dbReference type="SUPFAM" id="SSF52821">
    <property type="entry name" value="Rhodanese/Cell cycle control phosphatase"/>
    <property type="match status" value="1"/>
</dbReference>
<dbReference type="STRING" id="1817768.A3A87_01555"/>
<name>A0A1F6U3D3_9PROT</name>
<evidence type="ECO:0000256" key="1">
    <source>
        <dbReference type="SAM" id="Phobius"/>
    </source>
</evidence>
<dbReference type="InterPro" id="IPR036873">
    <property type="entry name" value="Rhodanese-like_dom_sf"/>
</dbReference>
<reference evidence="3 4" key="1">
    <citation type="journal article" date="2016" name="Nat. Commun.">
        <title>Thousands of microbial genomes shed light on interconnected biogeochemical processes in an aquifer system.</title>
        <authorList>
            <person name="Anantharaman K."/>
            <person name="Brown C.T."/>
            <person name="Hug L.A."/>
            <person name="Sharon I."/>
            <person name="Castelle C.J."/>
            <person name="Probst A.J."/>
            <person name="Thomas B.C."/>
            <person name="Singh A."/>
            <person name="Wilkins M.J."/>
            <person name="Karaoz U."/>
            <person name="Brodie E.L."/>
            <person name="Williams K.H."/>
            <person name="Hubbard S.S."/>
            <person name="Banfield J.F."/>
        </authorList>
    </citation>
    <scope>NUCLEOTIDE SEQUENCE [LARGE SCALE GENOMIC DNA]</scope>
</reference>
<organism evidence="3 4">
    <name type="scientific">Candidatus Muproteobacteria bacterium RIFCSPLOWO2_01_FULL_60_18</name>
    <dbReference type="NCBI Taxonomy" id="1817768"/>
    <lineage>
        <taxon>Bacteria</taxon>
        <taxon>Pseudomonadati</taxon>
        <taxon>Pseudomonadota</taxon>
        <taxon>Candidatus Muproteobacteria</taxon>
    </lineage>
</organism>
<dbReference type="PANTHER" id="PTHR43031:SF1">
    <property type="entry name" value="PYRIDINE NUCLEOTIDE-DISULPHIDE OXIDOREDUCTASE"/>
    <property type="match status" value="1"/>
</dbReference>
<dbReference type="SMART" id="SM00450">
    <property type="entry name" value="RHOD"/>
    <property type="match status" value="1"/>
</dbReference>
<evidence type="ECO:0000259" key="2">
    <source>
        <dbReference type="PROSITE" id="PS50206"/>
    </source>
</evidence>
<feature type="domain" description="Rhodanese" evidence="2">
    <location>
        <begin position="47"/>
        <end position="137"/>
    </location>
</feature>
<accession>A0A1F6U3D3</accession>
<dbReference type="PROSITE" id="PS50206">
    <property type="entry name" value="RHODANESE_3"/>
    <property type="match status" value="1"/>
</dbReference>
<evidence type="ECO:0000313" key="4">
    <source>
        <dbReference type="Proteomes" id="UP000179037"/>
    </source>
</evidence>
<keyword evidence="1" id="KW-1133">Transmembrane helix</keyword>